<evidence type="ECO:0000259" key="9">
    <source>
        <dbReference type="Pfam" id="PF06155"/>
    </source>
</evidence>
<dbReference type="PANTHER" id="PTHR10696">
    <property type="entry name" value="GAMMA-BUTYROBETAINE HYDROXYLASE-RELATED"/>
    <property type="match status" value="1"/>
</dbReference>
<organism evidence="10 11">
    <name type="scientific">Zasmidium cellare</name>
    <name type="common">Wine cellar mold</name>
    <name type="synonym">Racodium cellare</name>
    <dbReference type="NCBI Taxonomy" id="395010"/>
    <lineage>
        <taxon>Eukaryota</taxon>
        <taxon>Fungi</taxon>
        <taxon>Dikarya</taxon>
        <taxon>Ascomycota</taxon>
        <taxon>Pezizomycotina</taxon>
        <taxon>Dothideomycetes</taxon>
        <taxon>Dothideomycetidae</taxon>
        <taxon>Mycosphaerellales</taxon>
        <taxon>Mycosphaerellaceae</taxon>
        <taxon>Zasmidium</taxon>
    </lineage>
</organism>
<evidence type="ECO:0000256" key="3">
    <source>
        <dbReference type="ARBA" id="ARBA00022723"/>
    </source>
</evidence>
<evidence type="ECO:0000256" key="7">
    <source>
        <dbReference type="SAM" id="MobiDB-lite"/>
    </source>
</evidence>
<dbReference type="Pfam" id="PF02668">
    <property type="entry name" value="TauD"/>
    <property type="match status" value="1"/>
</dbReference>
<gene>
    <name evidence="10" type="ORF">PRZ48_001718</name>
</gene>
<feature type="domain" description="Gamma-butyrobetaine hydroxylase-like N-terminal" evidence="9">
    <location>
        <begin position="118"/>
        <end position="175"/>
    </location>
</feature>
<reference evidence="10 11" key="1">
    <citation type="journal article" date="2023" name="G3 (Bethesda)">
        <title>A chromosome-level genome assembly of Zasmidium syzygii isolated from banana leaves.</title>
        <authorList>
            <person name="van Westerhoven A.C."/>
            <person name="Mehrabi R."/>
            <person name="Talebi R."/>
            <person name="Steentjes M.B.F."/>
            <person name="Corcolon B."/>
            <person name="Chong P.A."/>
            <person name="Kema G.H.J."/>
            <person name="Seidl M.F."/>
        </authorList>
    </citation>
    <scope>NUCLEOTIDE SEQUENCE [LARGE SCALE GENOMIC DNA]</scope>
    <source>
        <strain evidence="10 11">P124</strain>
    </source>
</reference>
<dbReference type="PANTHER" id="PTHR10696:SF25">
    <property type="entry name" value="OXIDOREDUCTASE AIM17-RELATED"/>
    <property type="match status" value="1"/>
</dbReference>
<keyword evidence="3" id="KW-0479">Metal-binding</keyword>
<comment type="similarity">
    <text evidence="2">Belongs to the gamma-BBH/TMLD family.</text>
</comment>
<comment type="cofactor">
    <cofactor evidence="1">
        <name>Fe(2+)</name>
        <dbReference type="ChEBI" id="CHEBI:29033"/>
    </cofactor>
</comment>
<dbReference type="Proteomes" id="UP001305779">
    <property type="component" value="Unassembled WGS sequence"/>
</dbReference>
<proteinExistence type="inferred from homology"/>
<dbReference type="Gene3D" id="3.30.2020.30">
    <property type="match status" value="1"/>
</dbReference>
<feature type="region of interest" description="Disordered" evidence="7">
    <location>
        <begin position="528"/>
        <end position="549"/>
    </location>
</feature>
<dbReference type="CDD" id="cd00250">
    <property type="entry name" value="CAS_like"/>
    <property type="match status" value="1"/>
</dbReference>
<dbReference type="InterPro" id="IPR050411">
    <property type="entry name" value="AlphaKG_dependent_hydroxylases"/>
</dbReference>
<dbReference type="Pfam" id="PF06155">
    <property type="entry name" value="GBBH-like_N"/>
    <property type="match status" value="1"/>
</dbReference>
<feature type="compositionally biased region" description="Basic and acidic residues" evidence="7">
    <location>
        <begin position="51"/>
        <end position="66"/>
    </location>
</feature>
<accession>A0ABR0F4G2</accession>
<sequence length="549" mass="62798">MALRIASKAAPQRAQCLIHGIQKASTRQLSSSNRILQQEPNTARPDQFDDFFDRPKPREKAARDHYSDTFTQSNGIEKASDYATRHLRLKHKVNPARQRTPRPKATPEPNAVKIERFGETHELSPLLLRDLCQCSLCVDSSTRQKHFATVDIPLDIAPKAVRVDETHVHISWSNDVPGLDENHITSIPLSTIDNIIENGNPVKPRQPLPRALWDAKSYTEETRDFDYEAYMNDDSTLYAALKQLETHGLLFITKVPESAESVETLAQRIGPLKTTFYGKTWDVRSVPEAKNVAYTSQNLGFHMDLMYMKQPPHLQLLHCIRSSAAGGASLFSDSFRAIENMARRNFADFTTLSRIPATYHYDHADHYYHQRRPVIEQRRFQVGPTWFQDFSDFAIFKTKRKDIEDRMPNLTVMDFVDHVAWSPPFQGPFSVSSIDTARYGPPEQFLNLAIRNWHAAAQRFNDLIHLPENVYERMMKPGECVIFDNRRVLHARRAFEVGDAGKERWLRGAYIDKDPFLSKLKVMEDERKGAGQDDVTAEVQAEEPAVAVA</sequence>
<evidence type="ECO:0008006" key="12">
    <source>
        <dbReference type="Google" id="ProtNLM"/>
    </source>
</evidence>
<feature type="domain" description="TauD/TfdA-like" evidence="8">
    <location>
        <begin position="221"/>
        <end position="510"/>
    </location>
</feature>
<name>A0ABR0F4G2_ZASCE</name>
<dbReference type="InterPro" id="IPR042098">
    <property type="entry name" value="TauD-like_sf"/>
</dbReference>
<feature type="compositionally biased region" description="Low complexity" evidence="7">
    <location>
        <begin position="537"/>
        <end position="549"/>
    </location>
</feature>
<dbReference type="EMBL" id="JAXOVC010000001">
    <property type="protein sequence ID" value="KAK4507983.1"/>
    <property type="molecule type" value="Genomic_DNA"/>
</dbReference>
<evidence type="ECO:0000256" key="2">
    <source>
        <dbReference type="ARBA" id="ARBA00008654"/>
    </source>
</evidence>
<evidence type="ECO:0000256" key="5">
    <source>
        <dbReference type="ARBA" id="ARBA00023002"/>
    </source>
</evidence>
<keyword evidence="11" id="KW-1185">Reference proteome</keyword>
<keyword evidence="6" id="KW-0408">Iron</keyword>
<feature type="region of interest" description="Disordered" evidence="7">
    <location>
        <begin position="37"/>
        <end position="66"/>
    </location>
</feature>
<keyword evidence="4" id="KW-0223">Dioxygenase</keyword>
<dbReference type="InterPro" id="IPR038492">
    <property type="entry name" value="GBBH-like_N_sf"/>
</dbReference>
<evidence type="ECO:0000313" key="11">
    <source>
        <dbReference type="Proteomes" id="UP001305779"/>
    </source>
</evidence>
<evidence type="ECO:0000256" key="1">
    <source>
        <dbReference type="ARBA" id="ARBA00001954"/>
    </source>
</evidence>
<dbReference type="InterPro" id="IPR003819">
    <property type="entry name" value="TauD/TfdA-like"/>
</dbReference>
<evidence type="ECO:0000256" key="4">
    <source>
        <dbReference type="ARBA" id="ARBA00022964"/>
    </source>
</evidence>
<evidence type="ECO:0000256" key="6">
    <source>
        <dbReference type="ARBA" id="ARBA00023004"/>
    </source>
</evidence>
<dbReference type="InterPro" id="IPR010376">
    <property type="entry name" value="GBBH-like_N"/>
</dbReference>
<comment type="caution">
    <text evidence="10">The sequence shown here is derived from an EMBL/GenBank/DDBJ whole genome shotgun (WGS) entry which is preliminary data.</text>
</comment>
<protein>
    <recommendedName>
        <fullName evidence="12">Gamma-butyrobetaine dioxygenase</fullName>
    </recommendedName>
</protein>
<dbReference type="SUPFAM" id="SSF51197">
    <property type="entry name" value="Clavaminate synthase-like"/>
    <property type="match status" value="1"/>
</dbReference>
<dbReference type="Gene3D" id="3.60.130.10">
    <property type="entry name" value="Clavaminate synthase-like"/>
    <property type="match status" value="1"/>
</dbReference>
<keyword evidence="5" id="KW-0560">Oxidoreductase</keyword>
<evidence type="ECO:0000313" key="10">
    <source>
        <dbReference type="EMBL" id="KAK4507983.1"/>
    </source>
</evidence>
<evidence type="ECO:0000259" key="8">
    <source>
        <dbReference type="Pfam" id="PF02668"/>
    </source>
</evidence>